<reference evidence="1 2" key="1">
    <citation type="submission" date="2019-04" db="EMBL/GenBank/DDBJ databases">
        <title>Friends and foes A comparative genomics study of 23 Aspergillus species from section Flavi.</title>
        <authorList>
            <consortium name="DOE Joint Genome Institute"/>
            <person name="Kjaerbolling I."/>
            <person name="Vesth T."/>
            <person name="Frisvad J.C."/>
            <person name="Nybo J.L."/>
            <person name="Theobald S."/>
            <person name="Kildgaard S."/>
            <person name="Isbrandt T."/>
            <person name="Kuo A."/>
            <person name="Sato A."/>
            <person name="Lyhne E.K."/>
            <person name="Kogle M.E."/>
            <person name="Wiebenga A."/>
            <person name="Kun R.S."/>
            <person name="Lubbers R.J."/>
            <person name="Makela M.R."/>
            <person name="Barry K."/>
            <person name="Chovatia M."/>
            <person name="Clum A."/>
            <person name="Daum C."/>
            <person name="Haridas S."/>
            <person name="He G."/>
            <person name="LaButti K."/>
            <person name="Lipzen A."/>
            <person name="Mondo S."/>
            <person name="Riley R."/>
            <person name="Salamov A."/>
            <person name="Simmons B.A."/>
            <person name="Magnuson J.K."/>
            <person name="Henrissat B."/>
            <person name="Mortensen U.H."/>
            <person name="Larsen T.O."/>
            <person name="Devries R.P."/>
            <person name="Grigoriev I.V."/>
            <person name="Machida M."/>
            <person name="Baker S.E."/>
            <person name="Andersen M.R."/>
        </authorList>
    </citation>
    <scope>NUCLEOTIDE SEQUENCE [LARGE SCALE GENOMIC DNA]</scope>
    <source>
        <strain evidence="1 2">CBS 151.66</strain>
    </source>
</reference>
<keyword evidence="2" id="KW-1185">Reference proteome</keyword>
<proteinExistence type="predicted"/>
<accession>A0A5N5X9S9</accession>
<gene>
    <name evidence="1" type="ORF">BDV29DRAFT_154904</name>
</gene>
<name>A0A5N5X9S9_9EURO</name>
<organism evidence="1 2">
    <name type="scientific">Aspergillus leporis</name>
    <dbReference type="NCBI Taxonomy" id="41062"/>
    <lineage>
        <taxon>Eukaryota</taxon>
        <taxon>Fungi</taxon>
        <taxon>Dikarya</taxon>
        <taxon>Ascomycota</taxon>
        <taxon>Pezizomycotina</taxon>
        <taxon>Eurotiomycetes</taxon>
        <taxon>Eurotiomycetidae</taxon>
        <taxon>Eurotiales</taxon>
        <taxon>Aspergillaceae</taxon>
        <taxon>Aspergillus</taxon>
        <taxon>Aspergillus subgen. Circumdati</taxon>
    </lineage>
</organism>
<dbReference type="EMBL" id="ML732183">
    <property type="protein sequence ID" value="KAB8076274.1"/>
    <property type="molecule type" value="Genomic_DNA"/>
</dbReference>
<dbReference type="AlphaFoldDB" id="A0A5N5X9S9"/>
<protein>
    <submittedName>
        <fullName evidence="1">Uncharacterized protein</fullName>
    </submittedName>
</protein>
<evidence type="ECO:0000313" key="2">
    <source>
        <dbReference type="Proteomes" id="UP000326565"/>
    </source>
</evidence>
<evidence type="ECO:0000313" key="1">
    <source>
        <dbReference type="EMBL" id="KAB8076274.1"/>
    </source>
</evidence>
<sequence>MENVKQLTRPESTWPKVSGADAVLERRGYPIIIYQTGIKMIGTDNPAKHQRELAKRLLTANANRLAATAYTHSGHGVPHRTFTPALHHPDTNTLVDDPEEKAQLSQRALLPRVSDADLSDIDNFPYQRALDASRISLTKIRRAIGRAAPRKAPRPGGIPDSVL</sequence>
<dbReference type="Proteomes" id="UP000326565">
    <property type="component" value="Unassembled WGS sequence"/>
</dbReference>